<evidence type="ECO:0000313" key="13">
    <source>
        <dbReference type="EMBL" id="TNN80425.1"/>
    </source>
</evidence>
<comment type="caution">
    <text evidence="13">The sequence shown here is derived from an EMBL/GenBank/DDBJ whole genome shotgun (WGS) entry which is preliminary data.</text>
</comment>
<keyword evidence="5" id="KW-0863">Zinc-finger</keyword>
<protein>
    <submittedName>
        <fullName evidence="13">B-cell lymphoma/leukemia 11A</fullName>
    </submittedName>
</protein>
<keyword evidence="7" id="KW-0832">Ubl conjugation</keyword>
<evidence type="ECO:0000256" key="4">
    <source>
        <dbReference type="ARBA" id="ARBA00022737"/>
    </source>
</evidence>
<dbReference type="EMBL" id="SRLO01000055">
    <property type="protein sequence ID" value="TNN80425.1"/>
    <property type="molecule type" value="Genomic_DNA"/>
</dbReference>
<dbReference type="GO" id="GO:0045944">
    <property type="term" value="P:positive regulation of transcription by RNA polymerase II"/>
    <property type="evidence" value="ECO:0007669"/>
    <property type="project" value="TreeGrafter"/>
</dbReference>
<keyword evidence="6" id="KW-0862">Zinc</keyword>
<feature type="compositionally biased region" description="Low complexity" evidence="11">
    <location>
        <begin position="88"/>
        <end position="97"/>
    </location>
</feature>
<comment type="subcellular location">
    <subcellularLocation>
        <location evidence="1">Nucleus</location>
    </subcellularLocation>
</comment>
<dbReference type="Pfam" id="PF25491">
    <property type="entry name" value="CCHC_BCL-11A"/>
    <property type="match status" value="1"/>
</dbReference>
<keyword evidence="10" id="KW-0539">Nucleus</keyword>
<feature type="domain" description="BCL-11A-like CCHC zinc finger" evidence="12">
    <location>
        <begin position="45"/>
        <end position="72"/>
    </location>
</feature>
<dbReference type="AlphaFoldDB" id="A0A4Z2IR67"/>
<dbReference type="PANTHER" id="PTHR45993">
    <property type="entry name" value="B-CELL LYMPHOMA/LEUKEMIA 11"/>
    <property type="match status" value="1"/>
</dbReference>
<evidence type="ECO:0000313" key="14">
    <source>
        <dbReference type="Proteomes" id="UP000314294"/>
    </source>
</evidence>
<evidence type="ECO:0000256" key="5">
    <source>
        <dbReference type="ARBA" id="ARBA00022771"/>
    </source>
</evidence>
<evidence type="ECO:0000256" key="8">
    <source>
        <dbReference type="ARBA" id="ARBA00023015"/>
    </source>
</evidence>
<evidence type="ECO:0000256" key="2">
    <source>
        <dbReference type="ARBA" id="ARBA00022499"/>
    </source>
</evidence>
<keyword evidence="4" id="KW-0677">Repeat</keyword>
<dbReference type="PANTHER" id="PTHR45993:SF8">
    <property type="entry name" value="ZINC FINGER PROTEIN 296"/>
    <property type="match status" value="1"/>
</dbReference>
<accession>A0A4Z2IR67</accession>
<dbReference type="GO" id="GO:0000978">
    <property type="term" value="F:RNA polymerase II cis-regulatory region sequence-specific DNA binding"/>
    <property type="evidence" value="ECO:0007669"/>
    <property type="project" value="TreeGrafter"/>
</dbReference>
<gene>
    <name evidence="13" type="primary">BCL11A_3</name>
    <name evidence="13" type="ORF">EYF80_009449</name>
</gene>
<dbReference type="GO" id="GO:0005634">
    <property type="term" value="C:nucleus"/>
    <property type="evidence" value="ECO:0007669"/>
    <property type="project" value="UniProtKB-SubCell"/>
</dbReference>
<sequence length="141" mass="14897">MGEEDYTHWLSKDKHVTEMANGTACSGERPPPAPQVQAPGEGRDLLTCGQCSRAFPLAHILAFIQHKQGGCRSRNQGPGAHATPPSPANQAQHSIAAAAGELGPAFIELRRGGTALGAEPRLRVKAEHGKAGERSTMETNK</sequence>
<dbReference type="InterPro" id="IPR057448">
    <property type="entry name" value="BCL-11A_Znf_CCHC"/>
</dbReference>
<keyword evidence="3" id="KW-0479">Metal-binding</keyword>
<proteinExistence type="predicted"/>
<evidence type="ECO:0000256" key="3">
    <source>
        <dbReference type="ARBA" id="ARBA00022723"/>
    </source>
</evidence>
<evidence type="ECO:0000256" key="10">
    <source>
        <dbReference type="ARBA" id="ARBA00023242"/>
    </source>
</evidence>
<evidence type="ECO:0000259" key="12">
    <source>
        <dbReference type="Pfam" id="PF25491"/>
    </source>
</evidence>
<evidence type="ECO:0000256" key="1">
    <source>
        <dbReference type="ARBA" id="ARBA00004123"/>
    </source>
</evidence>
<feature type="region of interest" description="Disordered" evidence="11">
    <location>
        <begin position="68"/>
        <end position="97"/>
    </location>
</feature>
<keyword evidence="8" id="KW-0805">Transcription regulation</keyword>
<dbReference type="GO" id="GO:0003700">
    <property type="term" value="F:DNA-binding transcription factor activity"/>
    <property type="evidence" value="ECO:0007669"/>
    <property type="project" value="TreeGrafter"/>
</dbReference>
<feature type="region of interest" description="Disordered" evidence="11">
    <location>
        <begin position="113"/>
        <end position="141"/>
    </location>
</feature>
<evidence type="ECO:0000256" key="11">
    <source>
        <dbReference type="SAM" id="MobiDB-lite"/>
    </source>
</evidence>
<dbReference type="Proteomes" id="UP000314294">
    <property type="component" value="Unassembled WGS sequence"/>
</dbReference>
<reference evidence="13 14" key="1">
    <citation type="submission" date="2019-03" db="EMBL/GenBank/DDBJ databases">
        <title>First draft genome of Liparis tanakae, snailfish: a comprehensive survey of snailfish specific genes.</title>
        <authorList>
            <person name="Kim W."/>
            <person name="Song I."/>
            <person name="Jeong J.-H."/>
            <person name="Kim D."/>
            <person name="Kim S."/>
            <person name="Ryu S."/>
            <person name="Song J.Y."/>
            <person name="Lee S.K."/>
        </authorList>
    </citation>
    <scope>NUCLEOTIDE SEQUENCE [LARGE SCALE GENOMIC DNA]</scope>
    <source>
        <tissue evidence="13">Muscle</tissue>
    </source>
</reference>
<dbReference type="OrthoDB" id="10046198at2759"/>
<keyword evidence="2" id="KW-1017">Isopeptide bond</keyword>
<feature type="compositionally biased region" description="Basic and acidic residues" evidence="11">
    <location>
        <begin position="120"/>
        <end position="141"/>
    </location>
</feature>
<feature type="region of interest" description="Disordered" evidence="11">
    <location>
        <begin position="21"/>
        <end position="41"/>
    </location>
</feature>
<evidence type="ECO:0000256" key="7">
    <source>
        <dbReference type="ARBA" id="ARBA00022843"/>
    </source>
</evidence>
<dbReference type="GO" id="GO:0008270">
    <property type="term" value="F:zinc ion binding"/>
    <property type="evidence" value="ECO:0007669"/>
    <property type="project" value="UniProtKB-KW"/>
</dbReference>
<dbReference type="InterPro" id="IPR051497">
    <property type="entry name" value="Dev/Hematopoietic_TF"/>
</dbReference>
<name>A0A4Z2IR67_9TELE</name>
<keyword evidence="9" id="KW-0804">Transcription</keyword>
<keyword evidence="14" id="KW-1185">Reference proteome</keyword>
<evidence type="ECO:0000256" key="6">
    <source>
        <dbReference type="ARBA" id="ARBA00022833"/>
    </source>
</evidence>
<organism evidence="13 14">
    <name type="scientific">Liparis tanakae</name>
    <name type="common">Tanaka's snailfish</name>
    <dbReference type="NCBI Taxonomy" id="230148"/>
    <lineage>
        <taxon>Eukaryota</taxon>
        <taxon>Metazoa</taxon>
        <taxon>Chordata</taxon>
        <taxon>Craniata</taxon>
        <taxon>Vertebrata</taxon>
        <taxon>Euteleostomi</taxon>
        <taxon>Actinopterygii</taxon>
        <taxon>Neopterygii</taxon>
        <taxon>Teleostei</taxon>
        <taxon>Neoteleostei</taxon>
        <taxon>Acanthomorphata</taxon>
        <taxon>Eupercaria</taxon>
        <taxon>Perciformes</taxon>
        <taxon>Cottioidei</taxon>
        <taxon>Cottales</taxon>
        <taxon>Liparidae</taxon>
        <taxon>Liparis</taxon>
    </lineage>
</organism>
<evidence type="ECO:0000256" key="9">
    <source>
        <dbReference type="ARBA" id="ARBA00023163"/>
    </source>
</evidence>